<keyword evidence="2" id="KW-1185">Reference proteome</keyword>
<protein>
    <submittedName>
        <fullName evidence="1">Str. FM013</fullName>
    </submittedName>
</protein>
<gene>
    <name evidence="1" type="ORF">PCAMFM013_S003g000173</name>
</gene>
<dbReference type="EMBL" id="HG793136">
    <property type="protein sequence ID" value="CRL19382.1"/>
    <property type="molecule type" value="Genomic_DNA"/>
</dbReference>
<dbReference type="STRING" id="1429867.A0A0G4NZ89"/>
<dbReference type="Proteomes" id="UP000053732">
    <property type="component" value="Unassembled WGS sequence"/>
</dbReference>
<proteinExistence type="predicted"/>
<evidence type="ECO:0000313" key="2">
    <source>
        <dbReference type="Proteomes" id="UP000053732"/>
    </source>
</evidence>
<organism evidence="1 2">
    <name type="scientific">Penicillium camemberti (strain FM 013)</name>
    <dbReference type="NCBI Taxonomy" id="1429867"/>
    <lineage>
        <taxon>Eukaryota</taxon>
        <taxon>Fungi</taxon>
        <taxon>Dikarya</taxon>
        <taxon>Ascomycota</taxon>
        <taxon>Pezizomycotina</taxon>
        <taxon>Eurotiomycetes</taxon>
        <taxon>Eurotiomycetidae</taxon>
        <taxon>Eurotiales</taxon>
        <taxon>Aspergillaceae</taxon>
        <taxon>Penicillium</taxon>
    </lineage>
</organism>
<evidence type="ECO:0000313" key="1">
    <source>
        <dbReference type="EMBL" id="CRL19382.1"/>
    </source>
</evidence>
<accession>A0A0G4NZ89</accession>
<reference evidence="1 2" key="1">
    <citation type="journal article" date="2014" name="Nat. Commun.">
        <title>Multiple recent horizontal transfers of a large genomic region in cheese making fungi.</title>
        <authorList>
            <person name="Cheeseman K."/>
            <person name="Ropars J."/>
            <person name="Renault P."/>
            <person name="Dupont J."/>
            <person name="Gouzy J."/>
            <person name="Branca A."/>
            <person name="Abraham A.L."/>
            <person name="Ceppi M."/>
            <person name="Conseiller E."/>
            <person name="Debuchy R."/>
            <person name="Malagnac F."/>
            <person name="Goarin A."/>
            <person name="Silar P."/>
            <person name="Lacoste S."/>
            <person name="Sallet E."/>
            <person name="Bensimon A."/>
            <person name="Giraud T."/>
            <person name="Brygoo Y."/>
        </authorList>
    </citation>
    <scope>NUCLEOTIDE SEQUENCE [LARGE SCALE GENOMIC DNA]</scope>
    <source>
        <strain evidence="2">FM 013</strain>
    </source>
</reference>
<dbReference type="AlphaFoldDB" id="A0A0G4NZ89"/>
<name>A0A0G4NZ89_PENC3</name>
<sequence length="71" mass="8167">MSTIYEAFFQIGQNSTIDQTATDSPDLLVKCHLPNTKARKAYGRADWTRIGEEVARQMSPWRQIKTRPILD</sequence>